<evidence type="ECO:0000256" key="5">
    <source>
        <dbReference type="SAM" id="MobiDB-lite"/>
    </source>
</evidence>
<protein>
    <recommendedName>
        <fullName evidence="3">GTP cyclohydrolase 1 type 2 homolog</fullName>
    </recommendedName>
</protein>
<gene>
    <name evidence="6" type="ORF">HER39_05040</name>
</gene>
<reference evidence="6 7" key="1">
    <citation type="submission" date="2020-04" db="EMBL/GenBank/DDBJ databases">
        <authorList>
            <person name="Liu S."/>
        </authorList>
    </citation>
    <scope>NUCLEOTIDE SEQUENCE [LARGE SCALE GENOMIC DNA]</scope>
    <source>
        <strain evidence="6 7">CGMCC 1.15091</strain>
    </source>
</reference>
<evidence type="ECO:0000256" key="4">
    <source>
        <dbReference type="ARBA" id="ARBA00022723"/>
    </source>
</evidence>
<organism evidence="6 7">
    <name type="scientific">Arthrobacter deserti</name>
    <dbReference type="NCBI Taxonomy" id="1742687"/>
    <lineage>
        <taxon>Bacteria</taxon>
        <taxon>Bacillati</taxon>
        <taxon>Actinomycetota</taxon>
        <taxon>Actinomycetes</taxon>
        <taxon>Micrococcales</taxon>
        <taxon>Micrococcaceae</taxon>
        <taxon>Arthrobacter</taxon>
    </lineage>
</organism>
<evidence type="ECO:0000313" key="6">
    <source>
        <dbReference type="EMBL" id="NKX49951.1"/>
    </source>
</evidence>
<dbReference type="EMBL" id="JAAZSR010000050">
    <property type="protein sequence ID" value="NKX49951.1"/>
    <property type="molecule type" value="Genomic_DNA"/>
</dbReference>
<dbReference type="PANTHER" id="PTHR13799:SF14">
    <property type="entry name" value="GTP CYCLOHYDROLASE 1 TYPE 2 HOMOLOG"/>
    <property type="match status" value="1"/>
</dbReference>
<accession>A0ABX1JLC1</accession>
<proteinExistence type="inferred from homology"/>
<dbReference type="InterPro" id="IPR002678">
    <property type="entry name" value="DUF34/NIF3"/>
</dbReference>
<keyword evidence="4" id="KW-0479">Metal-binding</keyword>
<dbReference type="Gene3D" id="3.40.1390.30">
    <property type="entry name" value="NIF3 (NGG1p interacting factor 3)-like"/>
    <property type="match status" value="1"/>
</dbReference>
<dbReference type="PANTHER" id="PTHR13799">
    <property type="entry name" value="NGG1 INTERACTING FACTOR 3"/>
    <property type="match status" value="1"/>
</dbReference>
<dbReference type="SUPFAM" id="SSF102705">
    <property type="entry name" value="NIF3 (NGG1p interacting factor 3)-like"/>
    <property type="match status" value="1"/>
</dbReference>
<comment type="subunit">
    <text evidence="2">Homohexamer.</text>
</comment>
<sequence>MEPNTEQEDIPVPGAAKDPAAGAGSAAREAGSNAGAPAGAGPSAGGAEPEVGGDTRPEGDAEPGEEAGRGTPVLGDVLLAVEELWPRSLAGQWDAVGPVVGRSNAPVRRILFAADPVTEVVEEAASWGADLLVTHHPLLLKPVNSVAASSFKGNIVHQLIEAGCALVTVHTNGDSAVGGVSDVLADAFGLRHAKPLAPSVNGLPEESIGRVGELREATALGTFAETVFSLMPAGAGGVKVAGNRDALVRTIAVCGGAGDSLF</sequence>
<evidence type="ECO:0000256" key="1">
    <source>
        <dbReference type="ARBA" id="ARBA00006964"/>
    </source>
</evidence>
<feature type="compositionally biased region" description="Low complexity" evidence="5">
    <location>
        <begin position="11"/>
        <end position="52"/>
    </location>
</feature>
<feature type="non-terminal residue" evidence="6">
    <location>
        <position position="262"/>
    </location>
</feature>
<keyword evidence="7" id="KW-1185">Reference proteome</keyword>
<comment type="similarity">
    <text evidence="1">Belongs to the GTP cyclohydrolase I type 2/NIF3 family.</text>
</comment>
<evidence type="ECO:0000256" key="2">
    <source>
        <dbReference type="ARBA" id="ARBA00011643"/>
    </source>
</evidence>
<dbReference type="Proteomes" id="UP000523795">
    <property type="component" value="Unassembled WGS sequence"/>
</dbReference>
<evidence type="ECO:0000313" key="7">
    <source>
        <dbReference type="Proteomes" id="UP000523795"/>
    </source>
</evidence>
<feature type="region of interest" description="Disordered" evidence="5">
    <location>
        <begin position="1"/>
        <end position="71"/>
    </location>
</feature>
<comment type="caution">
    <text evidence="6">The sequence shown here is derived from an EMBL/GenBank/DDBJ whole genome shotgun (WGS) entry which is preliminary data.</text>
</comment>
<dbReference type="Pfam" id="PF01784">
    <property type="entry name" value="DUF34_NIF3"/>
    <property type="match status" value="1"/>
</dbReference>
<name>A0ABX1JLC1_9MICC</name>
<evidence type="ECO:0000256" key="3">
    <source>
        <dbReference type="ARBA" id="ARBA00022112"/>
    </source>
</evidence>
<dbReference type="InterPro" id="IPR036069">
    <property type="entry name" value="DUF34/NIF3_sf"/>
</dbReference>